<protein>
    <submittedName>
        <fullName evidence="1">Uncharacterized protein</fullName>
    </submittedName>
</protein>
<gene>
    <name evidence="1" type="ORF">G3V02_004461</name>
</gene>
<sequence>MFQISAGVFFDLDKIEKHDGTFVFYSNVDVFFSVENTSPCFKVNKISHDGVNCYVVNYILLTEKPERIEAGVVVRAGDEDYIQQFILLWEFYFDCVARVEKESVKKICTLSNFNKHHSKIALEVAPHLVEINRRVSFDDVSGFSAFIKDVVNLNRSAFKSLMAALKIISDSKESLSTNFDLTYSMLVYALESLSQRNDNYKSDWEDYDQKTRGELEPVFNHMSGEDVCKIKSILIEGKQFRLQKRFKDFILNNLEEDYFNETERYPIRYSFLSRALDNLYKIRSSFVHELKPLDAMISKAYNPIGDCLVLFGEPYFSYSGLLRLLRHVIINFCRKNYSQKRESVNWVMETSGVMVAEVSAQHWLWNADGFTAKSIAKWFSEYLNMLNLDKVTDLQSIMEKIEIIYDQSKKEYKNGLLNFYYLYNIIHNRDKSEWLEFANKRSSILVEDIYWYSCSPYLYSSFTNVPNAVADTKKLKDFLSCFDEYDKNKFKPNRLNLPAMTEVIMLACAANSFFRIGMYQDYILMGNKALREIASVKNVFDYIKERLSNSQLIQLDECLRLYRKKGG</sequence>
<evidence type="ECO:0000313" key="1">
    <source>
        <dbReference type="EMBL" id="HAE1795662.1"/>
    </source>
</evidence>
<name>A0A5I2XAB5_SALET</name>
<dbReference type="AlphaFoldDB" id="A0A5I2XAB5"/>
<dbReference type="EMBL" id="DAARBX010000028">
    <property type="protein sequence ID" value="HAE1795662.1"/>
    <property type="molecule type" value="Genomic_DNA"/>
</dbReference>
<reference evidence="1" key="1">
    <citation type="journal article" date="2018" name="Genome Biol.">
        <title>SKESA: strategic k-mer extension for scrupulous assemblies.</title>
        <authorList>
            <person name="Souvorov A."/>
            <person name="Agarwala R."/>
            <person name="Lipman D.J."/>
        </authorList>
    </citation>
    <scope>NUCLEOTIDE SEQUENCE</scope>
    <source>
        <strain evidence="1">BCW_2640</strain>
    </source>
</reference>
<accession>A0A5I2XAB5</accession>
<proteinExistence type="predicted"/>
<organism evidence="1">
    <name type="scientific">Salmonella enterica subsp. enterica serovar Ank</name>
    <dbReference type="NCBI Taxonomy" id="1173578"/>
    <lineage>
        <taxon>Bacteria</taxon>
        <taxon>Pseudomonadati</taxon>
        <taxon>Pseudomonadota</taxon>
        <taxon>Gammaproteobacteria</taxon>
        <taxon>Enterobacterales</taxon>
        <taxon>Enterobacteriaceae</taxon>
        <taxon>Salmonella</taxon>
    </lineage>
</organism>
<reference evidence="1" key="2">
    <citation type="submission" date="2018-07" db="EMBL/GenBank/DDBJ databases">
        <authorList>
            <consortium name="NCBI Pathogen Detection Project"/>
        </authorList>
    </citation>
    <scope>NUCLEOTIDE SEQUENCE</scope>
    <source>
        <strain evidence="1">BCW_2640</strain>
    </source>
</reference>
<comment type="caution">
    <text evidence="1">The sequence shown here is derived from an EMBL/GenBank/DDBJ whole genome shotgun (WGS) entry which is preliminary data.</text>
</comment>